<comment type="similarity">
    <text evidence="1 3">Belongs to the N-Me-Phe pilin family.</text>
</comment>
<dbReference type="PROSITE" id="PS00409">
    <property type="entry name" value="PROKAR_NTER_METHYL"/>
    <property type="match status" value="1"/>
</dbReference>
<dbReference type="InterPro" id="IPR045584">
    <property type="entry name" value="Pilin-like"/>
</dbReference>
<evidence type="ECO:0000313" key="6">
    <source>
        <dbReference type="Proteomes" id="UP001472978"/>
    </source>
</evidence>
<accession>A0ABV1N3H5</accession>
<dbReference type="InterPro" id="IPR001082">
    <property type="entry name" value="Pilin"/>
</dbReference>
<dbReference type="EMBL" id="JBEGCI010000004">
    <property type="protein sequence ID" value="MEQ6888268.1"/>
    <property type="molecule type" value="Genomic_DNA"/>
</dbReference>
<proteinExistence type="inferred from homology"/>
<evidence type="ECO:0000256" key="4">
    <source>
        <dbReference type="SAM" id="Phobius"/>
    </source>
</evidence>
<organism evidence="5 6">
    <name type="scientific">Halomonas pelophila</name>
    <dbReference type="NCBI Taxonomy" id="3151122"/>
    <lineage>
        <taxon>Bacteria</taxon>
        <taxon>Pseudomonadati</taxon>
        <taxon>Pseudomonadota</taxon>
        <taxon>Gammaproteobacteria</taxon>
        <taxon>Oceanospirillales</taxon>
        <taxon>Halomonadaceae</taxon>
        <taxon>Halomonas</taxon>
    </lineage>
</organism>
<evidence type="ECO:0000256" key="3">
    <source>
        <dbReference type="RuleBase" id="RU000389"/>
    </source>
</evidence>
<dbReference type="PANTHER" id="PTHR30093:SF34">
    <property type="entry name" value="PREPILIN PEPTIDASE-DEPENDENT PROTEIN D"/>
    <property type="match status" value="1"/>
</dbReference>
<dbReference type="RefSeq" id="WP_349757812.1">
    <property type="nucleotide sequence ID" value="NZ_JBEGCI010000004.1"/>
</dbReference>
<dbReference type="Gene3D" id="3.30.700.10">
    <property type="entry name" value="Glycoprotein, Type 4 Pilin"/>
    <property type="match status" value="1"/>
</dbReference>
<keyword evidence="3" id="KW-0281">Fimbrium</keyword>
<dbReference type="PANTHER" id="PTHR30093">
    <property type="entry name" value="GENERAL SECRETION PATHWAY PROTEIN G"/>
    <property type="match status" value="1"/>
</dbReference>
<dbReference type="NCBIfam" id="TIGR02532">
    <property type="entry name" value="IV_pilin_GFxxxE"/>
    <property type="match status" value="1"/>
</dbReference>
<reference evidence="5 6" key="1">
    <citation type="submission" date="2024-05" db="EMBL/GenBank/DDBJ databases">
        <title>Halomonas sp. CS7 16S ribosomal RNA gene Genome sequencing and assembly.</title>
        <authorList>
            <person name="Yook S."/>
        </authorList>
    </citation>
    <scope>NUCLEOTIDE SEQUENCE [LARGE SCALE GENOMIC DNA]</scope>
    <source>
        <strain evidence="5 6">CS7</strain>
    </source>
</reference>
<keyword evidence="4" id="KW-0812">Transmembrane</keyword>
<evidence type="ECO:0000256" key="2">
    <source>
        <dbReference type="ARBA" id="ARBA00022481"/>
    </source>
</evidence>
<keyword evidence="4" id="KW-1133">Transmembrane helix</keyword>
<dbReference type="Proteomes" id="UP001472978">
    <property type="component" value="Unassembled WGS sequence"/>
</dbReference>
<protein>
    <submittedName>
        <fullName evidence="5">Pilin</fullName>
    </submittedName>
</protein>
<gene>
    <name evidence="5" type="ORF">ABE957_06230</name>
</gene>
<dbReference type="InterPro" id="IPR012902">
    <property type="entry name" value="N_methyl_site"/>
</dbReference>
<evidence type="ECO:0000256" key="1">
    <source>
        <dbReference type="ARBA" id="ARBA00005233"/>
    </source>
</evidence>
<sequence length="156" mass="16108">MKRQGMQKYVKTGQGGFTLIELMIVVAIIGILAAIAIPRYQDYVTRSHVSEGLNLASSAKIAVAEFYDSNGGTFPAGADDAARNAAAGLAAPTEITGNAVTSVGISSDAGVITILYETPGPNGQNITMVPTDENGSLSWDCTGGDVPDTARPSNCR</sequence>
<keyword evidence="2" id="KW-0488">Methylation</keyword>
<feature type="transmembrane region" description="Helical" evidence="4">
    <location>
        <begin position="20"/>
        <end position="40"/>
    </location>
</feature>
<evidence type="ECO:0000313" key="5">
    <source>
        <dbReference type="EMBL" id="MEQ6888268.1"/>
    </source>
</evidence>
<keyword evidence="4" id="KW-0472">Membrane</keyword>
<keyword evidence="6" id="KW-1185">Reference proteome</keyword>
<comment type="caution">
    <text evidence="5">The sequence shown here is derived from an EMBL/GenBank/DDBJ whole genome shotgun (WGS) entry which is preliminary data.</text>
</comment>
<dbReference type="Pfam" id="PF07963">
    <property type="entry name" value="N_methyl"/>
    <property type="match status" value="1"/>
</dbReference>
<dbReference type="Pfam" id="PF00114">
    <property type="entry name" value="Pilin"/>
    <property type="match status" value="1"/>
</dbReference>
<dbReference type="SUPFAM" id="SSF54523">
    <property type="entry name" value="Pili subunits"/>
    <property type="match status" value="1"/>
</dbReference>
<name>A0ABV1N3H5_9GAMM</name>